<dbReference type="PANTHER" id="PTHR36966:SF1">
    <property type="entry name" value="REP-ASSOCIATED TYROSINE TRANSPOSASE"/>
    <property type="match status" value="1"/>
</dbReference>
<dbReference type="InterPro" id="IPR036515">
    <property type="entry name" value="Transposase_17_sf"/>
</dbReference>
<dbReference type="GO" id="GO:0004803">
    <property type="term" value="F:transposase activity"/>
    <property type="evidence" value="ECO:0007669"/>
    <property type="project" value="InterPro"/>
</dbReference>
<name>R7MW82_MEGEL</name>
<feature type="domain" description="Transposase IS200-like" evidence="1">
    <location>
        <begin position="16"/>
        <end position="139"/>
    </location>
</feature>
<dbReference type="SMART" id="SM01321">
    <property type="entry name" value="Y1_Tnp"/>
    <property type="match status" value="1"/>
</dbReference>
<evidence type="ECO:0000259" key="1">
    <source>
        <dbReference type="SMART" id="SM01321"/>
    </source>
</evidence>
<dbReference type="Gene3D" id="3.30.70.1290">
    <property type="entry name" value="Transposase IS200-like"/>
    <property type="match status" value="1"/>
</dbReference>
<dbReference type="AlphaFoldDB" id="R7MW82"/>
<dbReference type="Proteomes" id="UP000017908">
    <property type="component" value="Unassembled WGS sequence"/>
</dbReference>
<dbReference type="GO" id="GO:0006313">
    <property type="term" value="P:DNA transposition"/>
    <property type="evidence" value="ECO:0007669"/>
    <property type="project" value="InterPro"/>
</dbReference>
<dbReference type="SUPFAM" id="SSF143422">
    <property type="entry name" value="Transposase IS200-like"/>
    <property type="match status" value="1"/>
</dbReference>
<evidence type="ECO:0000313" key="2">
    <source>
        <dbReference type="EMBL" id="CDF04805.1"/>
    </source>
</evidence>
<evidence type="ECO:0000313" key="3">
    <source>
        <dbReference type="Proteomes" id="UP000017908"/>
    </source>
</evidence>
<accession>R7MW82</accession>
<comment type="caution">
    <text evidence="2">The sequence shown here is derived from an EMBL/GenBank/DDBJ whole genome shotgun (WGS) entry which is preliminary data.</text>
</comment>
<dbReference type="InterPro" id="IPR002686">
    <property type="entry name" value="Transposase_17"/>
</dbReference>
<dbReference type="EMBL" id="CBKE010000143">
    <property type="protein sequence ID" value="CDF04805.1"/>
    <property type="molecule type" value="Genomic_DNA"/>
</dbReference>
<dbReference type="GO" id="GO:0043565">
    <property type="term" value="F:sequence-specific DNA binding"/>
    <property type="evidence" value="ECO:0007669"/>
    <property type="project" value="TreeGrafter"/>
</dbReference>
<dbReference type="InterPro" id="IPR052715">
    <property type="entry name" value="RAYT_transposase"/>
</dbReference>
<reference evidence="2" key="1">
    <citation type="submission" date="2012-11" db="EMBL/GenBank/DDBJ databases">
        <title>Dependencies among metagenomic species, viruses, plasmids and units of genetic variation.</title>
        <authorList>
            <person name="Nielsen H.B."/>
            <person name="Almeida M."/>
            <person name="Juncker A.S."/>
            <person name="Rasmussen S."/>
            <person name="Li J."/>
            <person name="Sunagawa S."/>
            <person name="Plichta D."/>
            <person name="Gautier L."/>
            <person name="Le Chatelier E."/>
            <person name="Peletier E."/>
            <person name="Bonde I."/>
            <person name="Nielsen T."/>
            <person name="Manichanh C."/>
            <person name="Arumugam M."/>
            <person name="Batto J."/>
            <person name="Santos M.B.Q.D."/>
            <person name="Blom N."/>
            <person name="Borruel N."/>
            <person name="Burgdorf K.S."/>
            <person name="Boumezbeur F."/>
            <person name="Casellas F."/>
            <person name="Dore J."/>
            <person name="Guarner F."/>
            <person name="Hansen T."/>
            <person name="Hildebrand F."/>
            <person name="Kaas R.S."/>
            <person name="Kennedy S."/>
            <person name="Kristiansen K."/>
            <person name="Kultima J.R."/>
            <person name="Leonard P."/>
            <person name="Levenez F."/>
            <person name="Lund O."/>
            <person name="Moumen B."/>
            <person name="Le Paslier D."/>
            <person name="Pons N."/>
            <person name="Pedersen O."/>
            <person name="Prifti E."/>
            <person name="Qin J."/>
            <person name="Raes J."/>
            <person name="Tap J."/>
            <person name="Tims S."/>
            <person name="Ussery D.W."/>
            <person name="Yamada T."/>
            <person name="MetaHit consortium"/>
            <person name="Renault P."/>
            <person name="Sicheritz-Ponten T."/>
            <person name="Bork P."/>
            <person name="Wang J."/>
            <person name="Brunak S."/>
            <person name="Ehrlich S.D."/>
        </authorList>
    </citation>
    <scope>NUCLEOTIDE SEQUENCE [LARGE SCALE GENOMIC DNA]</scope>
</reference>
<gene>
    <name evidence="2" type="ORF">BN715_01114</name>
</gene>
<dbReference type="Pfam" id="PF01797">
    <property type="entry name" value="Y1_Tnp"/>
    <property type="match status" value="1"/>
</dbReference>
<proteinExistence type="predicted"/>
<protein>
    <submittedName>
        <fullName evidence="2">Transposase</fullName>
    </submittedName>
</protein>
<dbReference type="PANTHER" id="PTHR36966">
    <property type="entry name" value="REP-ASSOCIATED TYROSINE TRANSPOSASE"/>
    <property type="match status" value="1"/>
</dbReference>
<organism evidence="2 3">
    <name type="scientific">Megasphaera elsdenii CAG:570</name>
    <dbReference type="NCBI Taxonomy" id="1263087"/>
    <lineage>
        <taxon>Bacteria</taxon>
        <taxon>Bacillati</taxon>
        <taxon>Bacillota</taxon>
        <taxon>Negativicutes</taxon>
        <taxon>Veillonellales</taxon>
        <taxon>Veillonellaceae</taxon>
        <taxon>Megasphaera</taxon>
    </lineage>
</organism>
<sequence>MLPKRKPLRLSTYDYTNNGLYFVTICTKGKAHILGRLENQKIKFTLAGHIVNRTICDLGNQYDAVSIIQYVIMPNHVHLVVALQGNKNRSDMSLSQFINLLKGRISRKYGSSLWQRGFYEHVVRNKADLFRIMEYIENNPLQWELDEER</sequence>